<name>A0A6I4HTY1_9SPHI</name>
<organism evidence="1 2">
    <name type="scientific">Mucilaginibacter ginkgonis</name>
    <dbReference type="NCBI Taxonomy" id="2682091"/>
    <lineage>
        <taxon>Bacteria</taxon>
        <taxon>Pseudomonadati</taxon>
        <taxon>Bacteroidota</taxon>
        <taxon>Sphingobacteriia</taxon>
        <taxon>Sphingobacteriales</taxon>
        <taxon>Sphingobacteriaceae</taxon>
        <taxon>Mucilaginibacter</taxon>
    </lineage>
</organism>
<keyword evidence="2" id="KW-1185">Reference proteome</keyword>
<sequence>MFKKTHLTKTIGVMLVIAIVSVVYFNWRLITIHYHIFKADHFSKNDKLYISQQIYSKPDSGIVIPFFAKFKSRDGNDRELAGLIPYGVSLDSLRKYKTRCIGSYEKSAVLYGKFRDKFIPGGFYAFKADKRFTQVDSLFSSEIPKGYEVDTQFYYVPYSAVTKN</sequence>
<protein>
    <submittedName>
        <fullName evidence="1">Uncharacterized protein</fullName>
    </submittedName>
</protein>
<gene>
    <name evidence="1" type="ORF">GO620_002475</name>
</gene>
<proteinExistence type="predicted"/>
<dbReference type="EMBL" id="CP066775">
    <property type="protein sequence ID" value="QQL50340.1"/>
    <property type="molecule type" value="Genomic_DNA"/>
</dbReference>
<dbReference type="AlphaFoldDB" id="A0A6I4HTY1"/>
<evidence type="ECO:0000313" key="2">
    <source>
        <dbReference type="Proteomes" id="UP000429232"/>
    </source>
</evidence>
<dbReference type="RefSeq" id="WP_157522391.1">
    <property type="nucleotide sequence ID" value="NZ_CP066775.1"/>
</dbReference>
<accession>A0A6I4HTY1</accession>
<evidence type="ECO:0000313" key="1">
    <source>
        <dbReference type="EMBL" id="QQL50340.1"/>
    </source>
</evidence>
<dbReference type="KEGG" id="mgik:GO620_002475"/>
<dbReference type="Proteomes" id="UP000429232">
    <property type="component" value="Chromosome"/>
</dbReference>
<reference evidence="1 2" key="1">
    <citation type="submission" date="2020-12" db="EMBL/GenBank/DDBJ databases">
        <title>HMF7856_wgs.fasta genome submission.</title>
        <authorList>
            <person name="Kang H."/>
            <person name="Kim H."/>
            <person name="Joh K."/>
        </authorList>
    </citation>
    <scope>NUCLEOTIDE SEQUENCE [LARGE SCALE GENOMIC DNA]</scope>
    <source>
        <strain evidence="1 2">HMF7856</strain>
    </source>
</reference>